<feature type="compositionally biased region" description="Basic and acidic residues" evidence="1">
    <location>
        <begin position="672"/>
        <end position="682"/>
    </location>
</feature>
<evidence type="ECO:0000313" key="2">
    <source>
        <dbReference type="Proteomes" id="UP000887566"/>
    </source>
</evidence>
<dbReference type="Proteomes" id="UP000887566">
    <property type="component" value="Unplaced"/>
</dbReference>
<proteinExistence type="predicted"/>
<organism evidence="2 3">
    <name type="scientific">Plectus sambesii</name>
    <dbReference type="NCBI Taxonomy" id="2011161"/>
    <lineage>
        <taxon>Eukaryota</taxon>
        <taxon>Metazoa</taxon>
        <taxon>Ecdysozoa</taxon>
        <taxon>Nematoda</taxon>
        <taxon>Chromadorea</taxon>
        <taxon>Plectida</taxon>
        <taxon>Plectina</taxon>
        <taxon>Plectoidea</taxon>
        <taxon>Plectidae</taxon>
        <taxon>Plectus</taxon>
    </lineage>
</organism>
<accession>A0A914VUX1</accession>
<feature type="region of interest" description="Disordered" evidence="1">
    <location>
        <begin position="547"/>
        <end position="571"/>
    </location>
</feature>
<feature type="region of interest" description="Disordered" evidence="1">
    <location>
        <begin position="468"/>
        <end position="491"/>
    </location>
</feature>
<dbReference type="WBParaSite" id="PSAMB.scaffold244size65234.g3769.t1">
    <property type="protein sequence ID" value="PSAMB.scaffold244size65234.g3769.t1"/>
    <property type="gene ID" value="PSAMB.scaffold244size65234.g3769"/>
</dbReference>
<dbReference type="AlphaFoldDB" id="A0A914VUX1"/>
<evidence type="ECO:0000256" key="1">
    <source>
        <dbReference type="SAM" id="MobiDB-lite"/>
    </source>
</evidence>
<feature type="region of interest" description="Disordered" evidence="1">
    <location>
        <begin position="672"/>
        <end position="706"/>
    </location>
</feature>
<feature type="region of interest" description="Disordered" evidence="1">
    <location>
        <begin position="22"/>
        <end position="44"/>
    </location>
</feature>
<name>A0A914VUX1_9BILA</name>
<reference evidence="3" key="1">
    <citation type="submission" date="2022-11" db="UniProtKB">
        <authorList>
            <consortium name="WormBaseParasite"/>
        </authorList>
    </citation>
    <scope>IDENTIFICATION</scope>
</reference>
<feature type="compositionally biased region" description="Acidic residues" evidence="1">
    <location>
        <begin position="683"/>
        <end position="694"/>
    </location>
</feature>
<protein>
    <submittedName>
        <fullName evidence="3">Uncharacterized protein</fullName>
    </submittedName>
</protein>
<evidence type="ECO:0000313" key="3">
    <source>
        <dbReference type="WBParaSite" id="PSAMB.scaffold244size65234.g3769.t1"/>
    </source>
</evidence>
<sequence>MPANLTTFELSLHPNLTMFEEEEEMLNRNPLTDGRPPSRGREKKSDAFDIFDQEECFDSFSKERKFIVKFQMTAVDGRCEGEFEIKSKEDLNDDHFSKWCITVQNDEVILKLIEKSEHLECMVCGCLSATNSAFEDEDYNSERHIKNQKFINNQTLSLEKFDYPADELLVALIINHEADECTTRQEILNQQPPERMDTPIGILGNPISQLDTDSTANLAHWMFVNQSLPSAFNFERTEHDSVGNTQDISAEDRSESEFFENDLSMLRQSTETMNNAGYVDNSCLDGIAKQHNDFLSSLQYDGVKNPVYSTDYLVKRTMDSSGEGQESQPTCHMVGNELYVTYKITMPPSEQEQNLLTESNTSSSLDPCPMPKFLSSEALLANGSDELPYYNSNEMNVGENETPNVDMDSTEAQANSFTSDEQFFDFPTVAASSEQINVTTNNSIEEGFDVEVFSSSFAAFYGNAPAPQSSNNIVDDNNQSNEEDSQATTSQSEFIMTPIVTYKAHVEMENMGYDCVDWQTMAVNDGIVSFEQKGAEQLVSTLENDLGNVAADDDGESPPQLERQAPTPTETSLTVPNVEESATLLESNEMPIAYPTKTRLRVKELLKNYRKLTNRTANQWSVSATRRKRKYAMRPTRRGIAIDYSRRTARKIPTAPQLIEIADSDVVFVDKHRGKDKNHDPDYEPDEDEEDPDYQVDRDAVRRRKRPKYITIHPSQIVDQQPPPEERTTDEINLKIQTEKINTPPPNLFLQQYEKQEFCDYELLCQGKVLKGQFVVGMIVAPYLRNSSKDEEYC</sequence>
<keyword evidence="2" id="KW-1185">Reference proteome</keyword>